<keyword evidence="15" id="KW-1185">Reference proteome</keyword>
<reference evidence="14 15" key="1">
    <citation type="submission" date="2019-02" db="EMBL/GenBank/DDBJ databases">
        <title>Siculibacillus lacustris gen. nov., sp. nov., a new rosette-forming bacterium isolated from a freshwater crater lake (Lake St. Ana, Romania).</title>
        <authorList>
            <person name="Felfoldi T."/>
            <person name="Marton Z."/>
            <person name="Szabo A."/>
            <person name="Mentes A."/>
            <person name="Boka K."/>
            <person name="Marialigeti K."/>
            <person name="Mathe I."/>
            <person name="Koncz M."/>
            <person name="Schumann P."/>
            <person name="Toth E."/>
        </authorList>
    </citation>
    <scope>NUCLEOTIDE SEQUENCE [LARGE SCALE GENOMIC DNA]</scope>
    <source>
        <strain evidence="14 15">SA-279</strain>
    </source>
</reference>
<feature type="domain" description="Ribosomal RNA methyltransferase FtsJ" evidence="13">
    <location>
        <begin position="51"/>
        <end position="230"/>
    </location>
</feature>
<evidence type="ECO:0000256" key="9">
    <source>
        <dbReference type="ARBA" id="ARBA00042745"/>
    </source>
</evidence>
<gene>
    <name evidence="11" type="primary">rlmE</name>
    <name evidence="11" type="synonym">ftsJ</name>
    <name evidence="11" type="synonym">rrmJ</name>
    <name evidence="14" type="ORF">EYW49_01600</name>
</gene>
<evidence type="ECO:0000256" key="1">
    <source>
        <dbReference type="ARBA" id="ARBA00022552"/>
    </source>
</evidence>
<comment type="catalytic activity">
    <reaction evidence="10 11">
        <text>uridine(2552) in 23S rRNA + S-adenosyl-L-methionine = 2'-O-methyluridine(2552) in 23S rRNA + S-adenosyl-L-homocysteine + H(+)</text>
        <dbReference type="Rhea" id="RHEA:42720"/>
        <dbReference type="Rhea" id="RHEA-COMP:10202"/>
        <dbReference type="Rhea" id="RHEA-COMP:10203"/>
        <dbReference type="ChEBI" id="CHEBI:15378"/>
        <dbReference type="ChEBI" id="CHEBI:57856"/>
        <dbReference type="ChEBI" id="CHEBI:59789"/>
        <dbReference type="ChEBI" id="CHEBI:65315"/>
        <dbReference type="ChEBI" id="CHEBI:74478"/>
        <dbReference type="EC" id="2.1.1.166"/>
    </reaction>
</comment>
<dbReference type="EMBL" id="SJFN01000002">
    <property type="protein sequence ID" value="TBW40873.1"/>
    <property type="molecule type" value="Genomic_DNA"/>
</dbReference>
<dbReference type="RefSeq" id="WP_131305274.1">
    <property type="nucleotide sequence ID" value="NZ_SJFN01000002.1"/>
</dbReference>
<evidence type="ECO:0000256" key="12">
    <source>
        <dbReference type="SAM" id="MobiDB-lite"/>
    </source>
</evidence>
<keyword evidence="4 11" id="KW-0949">S-adenosyl-L-methionine</keyword>
<comment type="caution">
    <text evidence="14">The sequence shown here is derived from an EMBL/GenBank/DDBJ whole genome shotgun (WGS) entry which is preliminary data.</text>
</comment>
<evidence type="ECO:0000256" key="10">
    <source>
        <dbReference type="ARBA" id="ARBA00048970"/>
    </source>
</evidence>
<evidence type="ECO:0000256" key="4">
    <source>
        <dbReference type="ARBA" id="ARBA00022691"/>
    </source>
</evidence>
<dbReference type="AlphaFoldDB" id="A0A4Q9VWX4"/>
<dbReference type="Pfam" id="PF01728">
    <property type="entry name" value="FtsJ"/>
    <property type="match status" value="1"/>
</dbReference>
<dbReference type="Gene3D" id="3.40.50.150">
    <property type="entry name" value="Vaccinia Virus protein VP39"/>
    <property type="match status" value="1"/>
</dbReference>
<dbReference type="PANTHER" id="PTHR10920:SF18">
    <property type="entry name" value="RRNA METHYLTRANSFERASE 2, MITOCHONDRIAL"/>
    <property type="match status" value="1"/>
</dbReference>
<evidence type="ECO:0000256" key="7">
    <source>
        <dbReference type="ARBA" id="ARBA00041129"/>
    </source>
</evidence>
<proteinExistence type="inferred from homology"/>
<evidence type="ECO:0000259" key="13">
    <source>
        <dbReference type="Pfam" id="PF01728"/>
    </source>
</evidence>
<feature type="binding site" evidence="11">
    <location>
        <position position="85"/>
    </location>
    <ligand>
        <name>S-adenosyl-L-methionine</name>
        <dbReference type="ChEBI" id="CHEBI:59789"/>
    </ligand>
</feature>
<evidence type="ECO:0000256" key="11">
    <source>
        <dbReference type="HAMAP-Rule" id="MF_01547"/>
    </source>
</evidence>
<organism evidence="14 15">
    <name type="scientific">Siculibacillus lacustris</name>
    <dbReference type="NCBI Taxonomy" id="1549641"/>
    <lineage>
        <taxon>Bacteria</taxon>
        <taxon>Pseudomonadati</taxon>
        <taxon>Pseudomonadota</taxon>
        <taxon>Alphaproteobacteria</taxon>
        <taxon>Hyphomicrobiales</taxon>
        <taxon>Ancalomicrobiaceae</taxon>
        <taxon>Siculibacillus</taxon>
    </lineage>
</organism>
<protein>
    <recommendedName>
        <fullName evidence="7 11">Ribosomal RNA large subunit methyltransferase E</fullName>
        <ecNumber evidence="6 11">2.1.1.166</ecNumber>
    </recommendedName>
    <alternativeName>
        <fullName evidence="9 11">23S rRNA Um2552 methyltransferase</fullName>
    </alternativeName>
    <alternativeName>
        <fullName evidence="8 11">rRNA (uridine-2'-O-)-methyltransferase</fullName>
    </alternativeName>
</protein>
<comment type="function">
    <text evidence="5 11">Specifically methylates the uridine in position 2552 of 23S rRNA at the 2'-O position of the ribose in the fully assembled 50S ribosomal subunit.</text>
</comment>
<dbReference type="PANTHER" id="PTHR10920">
    <property type="entry name" value="RIBOSOMAL RNA METHYLTRANSFERASE"/>
    <property type="match status" value="1"/>
</dbReference>
<keyword evidence="11" id="KW-0963">Cytoplasm</keyword>
<evidence type="ECO:0000256" key="3">
    <source>
        <dbReference type="ARBA" id="ARBA00022679"/>
    </source>
</evidence>
<dbReference type="HAMAP" id="MF_01547">
    <property type="entry name" value="RNA_methyltr_E"/>
    <property type="match status" value="1"/>
</dbReference>
<evidence type="ECO:0000256" key="8">
    <source>
        <dbReference type="ARBA" id="ARBA00041995"/>
    </source>
</evidence>
<keyword evidence="3 11" id="KW-0808">Transferase</keyword>
<name>A0A4Q9VWX4_9HYPH</name>
<dbReference type="InterPro" id="IPR029063">
    <property type="entry name" value="SAM-dependent_MTases_sf"/>
</dbReference>
<evidence type="ECO:0000313" key="14">
    <source>
        <dbReference type="EMBL" id="TBW40873.1"/>
    </source>
</evidence>
<evidence type="ECO:0000256" key="5">
    <source>
        <dbReference type="ARBA" id="ARBA00037569"/>
    </source>
</evidence>
<keyword evidence="2 11" id="KW-0489">Methyltransferase</keyword>
<feature type="region of interest" description="Disordered" evidence="12">
    <location>
        <begin position="236"/>
        <end position="269"/>
    </location>
</feature>
<feature type="active site" description="Proton acceptor" evidence="11">
    <location>
        <position position="187"/>
    </location>
</feature>
<comment type="subcellular location">
    <subcellularLocation>
        <location evidence="11">Cytoplasm</location>
    </subcellularLocation>
</comment>
<dbReference type="GO" id="GO:0005737">
    <property type="term" value="C:cytoplasm"/>
    <property type="evidence" value="ECO:0007669"/>
    <property type="project" value="UniProtKB-SubCell"/>
</dbReference>
<evidence type="ECO:0000256" key="6">
    <source>
        <dbReference type="ARBA" id="ARBA00038861"/>
    </source>
</evidence>
<accession>A0A4Q9VWX4</accession>
<dbReference type="Proteomes" id="UP000292781">
    <property type="component" value="Unassembled WGS sequence"/>
</dbReference>
<dbReference type="InterPro" id="IPR002877">
    <property type="entry name" value="RNA_MeTrfase_FtsJ_dom"/>
</dbReference>
<dbReference type="InterPro" id="IPR015507">
    <property type="entry name" value="rRNA-MeTfrase_E"/>
</dbReference>
<feature type="binding site" evidence="11">
    <location>
        <position position="122"/>
    </location>
    <ligand>
        <name>S-adenosyl-L-methionine</name>
        <dbReference type="ChEBI" id="CHEBI:59789"/>
    </ligand>
</feature>
<dbReference type="InterPro" id="IPR050082">
    <property type="entry name" value="RNA_methyltr_RlmE"/>
</dbReference>
<comment type="similarity">
    <text evidence="11">Belongs to the class I-like SAM-binding methyltransferase superfamily. RNA methyltransferase RlmE family.</text>
</comment>
<feature type="binding site" evidence="11">
    <location>
        <position position="106"/>
    </location>
    <ligand>
        <name>S-adenosyl-L-methionine</name>
        <dbReference type="ChEBI" id="CHEBI:59789"/>
    </ligand>
</feature>
<sequence length="269" mass="29114">MNDKGSEGGGGAPRALKVKVKTAKRRTASSTKWLLRQLNDPYVVRSKKDGWRSRAAYKLIEIDDKQHLLKPGNRVIDLGCAPGGWCQVAAQRVRSRDEAPRVVGIDYLEMTGVPGAIFLQKDFLDDDAPAALIAALGGEMADVVLSDMAAPATGHKKTDHLKIMHLCEVAIDFARTVLRPGGHFLAKVLRGGTEGELLANLKRDFATVAHIKPPASRADSAELYVIAKGFRGSGVEPLAEAPEEDFDDGRDDADREAPTSGWMPPLKKV</sequence>
<keyword evidence="1 11" id="KW-0698">rRNA processing</keyword>
<dbReference type="GO" id="GO:0008650">
    <property type="term" value="F:rRNA (uridine-2'-O-)-methyltransferase activity"/>
    <property type="evidence" value="ECO:0007669"/>
    <property type="project" value="UniProtKB-UniRule"/>
</dbReference>
<evidence type="ECO:0000256" key="2">
    <source>
        <dbReference type="ARBA" id="ARBA00022603"/>
    </source>
</evidence>
<dbReference type="OrthoDB" id="9790080at2"/>
<feature type="compositionally biased region" description="Acidic residues" evidence="12">
    <location>
        <begin position="241"/>
        <end position="251"/>
    </location>
</feature>
<dbReference type="SUPFAM" id="SSF53335">
    <property type="entry name" value="S-adenosyl-L-methionine-dependent methyltransferases"/>
    <property type="match status" value="1"/>
</dbReference>
<feature type="binding site" evidence="11">
    <location>
        <position position="83"/>
    </location>
    <ligand>
        <name>S-adenosyl-L-methionine</name>
        <dbReference type="ChEBI" id="CHEBI:59789"/>
    </ligand>
</feature>
<evidence type="ECO:0000313" key="15">
    <source>
        <dbReference type="Proteomes" id="UP000292781"/>
    </source>
</evidence>
<feature type="binding site" evidence="11">
    <location>
        <position position="147"/>
    </location>
    <ligand>
        <name>S-adenosyl-L-methionine</name>
        <dbReference type="ChEBI" id="CHEBI:59789"/>
    </ligand>
</feature>
<dbReference type="EC" id="2.1.1.166" evidence="6 11"/>